<dbReference type="InterPro" id="IPR044730">
    <property type="entry name" value="RNase_H-like_dom_plant"/>
</dbReference>
<reference evidence="3" key="1">
    <citation type="submission" date="2023-02" db="EMBL/GenBank/DDBJ databases">
        <title>Genome of toxic invasive species Heracleum sosnowskyi carries increased number of genes despite the absence of recent whole-genome duplications.</title>
        <authorList>
            <person name="Schelkunov M."/>
            <person name="Shtratnikova V."/>
            <person name="Makarenko M."/>
            <person name="Klepikova A."/>
            <person name="Omelchenko D."/>
            <person name="Novikova G."/>
            <person name="Obukhova E."/>
            <person name="Bogdanov V."/>
            <person name="Penin A."/>
            <person name="Logacheva M."/>
        </authorList>
    </citation>
    <scope>NUCLEOTIDE SEQUENCE</scope>
    <source>
        <strain evidence="3">Hsosn_3</strain>
        <tissue evidence="3">Leaf</tissue>
    </source>
</reference>
<evidence type="ECO:0000313" key="3">
    <source>
        <dbReference type="EMBL" id="KAK1393641.1"/>
    </source>
</evidence>
<dbReference type="PANTHER" id="PTHR47074">
    <property type="entry name" value="BNAC02G40300D PROTEIN"/>
    <property type="match status" value="1"/>
</dbReference>
<dbReference type="Pfam" id="PF13456">
    <property type="entry name" value="RVT_3"/>
    <property type="match status" value="1"/>
</dbReference>
<dbReference type="EMBL" id="JAUIZM010000003">
    <property type="protein sequence ID" value="KAK1393641.1"/>
    <property type="molecule type" value="Genomic_DNA"/>
</dbReference>
<feature type="domain" description="RNase H type-1" evidence="2">
    <location>
        <begin position="34"/>
        <end position="99"/>
    </location>
</feature>
<evidence type="ECO:0000259" key="2">
    <source>
        <dbReference type="Pfam" id="PF13456"/>
    </source>
</evidence>
<proteinExistence type="predicted"/>
<dbReference type="GO" id="GO:0003676">
    <property type="term" value="F:nucleic acid binding"/>
    <property type="evidence" value="ECO:0007669"/>
    <property type="project" value="InterPro"/>
</dbReference>
<evidence type="ECO:0000256" key="1">
    <source>
        <dbReference type="SAM" id="MobiDB-lite"/>
    </source>
</evidence>
<dbReference type="AlphaFoldDB" id="A0AAD8IZJ0"/>
<name>A0AAD8IZJ0_9APIA</name>
<evidence type="ECO:0000313" key="4">
    <source>
        <dbReference type="Proteomes" id="UP001237642"/>
    </source>
</evidence>
<organism evidence="3 4">
    <name type="scientific">Heracleum sosnowskyi</name>
    <dbReference type="NCBI Taxonomy" id="360622"/>
    <lineage>
        <taxon>Eukaryota</taxon>
        <taxon>Viridiplantae</taxon>
        <taxon>Streptophyta</taxon>
        <taxon>Embryophyta</taxon>
        <taxon>Tracheophyta</taxon>
        <taxon>Spermatophyta</taxon>
        <taxon>Magnoliopsida</taxon>
        <taxon>eudicotyledons</taxon>
        <taxon>Gunneridae</taxon>
        <taxon>Pentapetalae</taxon>
        <taxon>asterids</taxon>
        <taxon>campanulids</taxon>
        <taxon>Apiales</taxon>
        <taxon>Apiaceae</taxon>
        <taxon>Apioideae</taxon>
        <taxon>apioid superclade</taxon>
        <taxon>Tordylieae</taxon>
        <taxon>Tordyliinae</taxon>
        <taxon>Heracleum</taxon>
    </lineage>
</organism>
<dbReference type="CDD" id="cd06222">
    <property type="entry name" value="RNase_H_like"/>
    <property type="match status" value="1"/>
</dbReference>
<dbReference type="GO" id="GO:0004523">
    <property type="term" value="F:RNA-DNA hybrid ribonuclease activity"/>
    <property type="evidence" value="ECO:0007669"/>
    <property type="project" value="InterPro"/>
</dbReference>
<keyword evidence="4" id="KW-1185">Reference proteome</keyword>
<accession>A0AAD8IZJ0</accession>
<protein>
    <recommendedName>
        <fullName evidence="2">RNase H type-1 domain-containing protein</fullName>
    </recommendedName>
</protein>
<dbReference type="InterPro" id="IPR002156">
    <property type="entry name" value="RNaseH_domain"/>
</dbReference>
<comment type="caution">
    <text evidence="3">The sequence shown here is derived from an EMBL/GenBank/DDBJ whole genome shotgun (WGS) entry which is preliminary data.</text>
</comment>
<dbReference type="InterPro" id="IPR052929">
    <property type="entry name" value="RNase_H-like_EbsB-rel"/>
</dbReference>
<gene>
    <name evidence="3" type="ORF">POM88_012697</name>
</gene>
<dbReference type="Proteomes" id="UP001237642">
    <property type="component" value="Unassembled WGS sequence"/>
</dbReference>
<sequence>MLSDYKKETASQREQPTKVKVDWSPPDRDCILMNVDASFQKSNCSGGIGVVARDHEGRVIDASSKYLSFVPNVLASELSAIKGVMLAVKHGWKRRQVRCCSRGTLMYLKNACYIRAALSLLILSLKMFSIFKLLEGIVEDGRGDETSDTDMKISTLSQLSSIEPQHLPNLKSFM</sequence>
<feature type="region of interest" description="Disordered" evidence="1">
    <location>
        <begin position="1"/>
        <end position="21"/>
    </location>
</feature>
<dbReference type="PANTHER" id="PTHR47074:SF61">
    <property type="entry name" value="RNASE H TYPE-1 DOMAIN-CONTAINING PROTEIN"/>
    <property type="match status" value="1"/>
</dbReference>
<reference evidence="3" key="2">
    <citation type="submission" date="2023-05" db="EMBL/GenBank/DDBJ databases">
        <authorList>
            <person name="Schelkunov M.I."/>
        </authorList>
    </citation>
    <scope>NUCLEOTIDE SEQUENCE</scope>
    <source>
        <strain evidence="3">Hsosn_3</strain>
        <tissue evidence="3">Leaf</tissue>
    </source>
</reference>